<dbReference type="AlphaFoldDB" id="H1DGP9"/>
<dbReference type="EMBL" id="ADMC01000022">
    <property type="protein sequence ID" value="EHP47582.1"/>
    <property type="molecule type" value="Genomic_DNA"/>
</dbReference>
<reference evidence="1 2" key="1">
    <citation type="submission" date="2012-01" db="EMBL/GenBank/DDBJ databases">
        <title>The Genome Sequence of Odoribacter laneus YIT 12061.</title>
        <authorList>
            <consortium name="The Broad Institute Genome Sequencing Platform"/>
            <person name="Earl A."/>
            <person name="Ward D."/>
            <person name="Feldgarden M."/>
            <person name="Gevers D."/>
            <person name="Morotomi M."/>
            <person name="Young S.K."/>
            <person name="Zeng Q."/>
            <person name="Gargeya S."/>
            <person name="Fitzgerald M."/>
            <person name="Haas B."/>
            <person name="Abouelleil A."/>
            <person name="Alvarado L."/>
            <person name="Arachchi H.M."/>
            <person name="Berlin A."/>
            <person name="Chapman S.B."/>
            <person name="Gearin G."/>
            <person name="Goldberg J."/>
            <person name="Griggs A."/>
            <person name="Gujja S."/>
            <person name="Hansen M."/>
            <person name="Heiman D."/>
            <person name="Howarth C."/>
            <person name="Larimer J."/>
            <person name="Lui A."/>
            <person name="MacDonald P.J.P."/>
            <person name="McCowen C."/>
            <person name="Montmayeur A."/>
            <person name="Murphy C."/>
            <person name="Neiman D."/>
            <person name="Pearson M."/>
            <person name="Priest M."/>
            <person name="Roberts A."/>
            <person name="Saif S."/>
            <person name="Shea T."/>
            <person name="Sisk P."/>
            <person name="Stolte C."/>
            <person name="Sykes S."/>
            <person name="Wortman J."/>
            <person name="Nusbaum C."/>
            <person name="Birren B."/>
        </authorList>
    </citation>
    <scope>NUCLEOTIDE SEQUENCE [LARGE SCALE GENOMIC DNA]</scope>
    <source>
        <strain evidence="1 2">YIT 12061</strain>
    </source>
</reference>
<evidence type="ECO:0000313" key="2">
    <source>
        <dbReference type="Proteomes" id="UP000004892"/>
    </source>
</evidence>
<accession>H1DGP9</accession>
<name>H1DGP9_9BACT</name>
<keyword evidence="2" id="KW-1185">Reference proteome</keyword>
<dbReference type="HOGENOM" id="CLU_3273599_0_0_10"/>
<evidence type="ECO:0000313" key="1">
    <source>
        <dbReference type="EMBL" id="EHP47582.1"/>
    </source>
</evidence>
<organism evidence="1 2">
    <name type="scientific">Odoribacter laneus YIT 12061</name>
    <dbReference type="NCBI Taxonomy" id="742817"/>
    <lineage>
        <taxon>Bacteria</taxon>
        <taxon>Pseudomonadati</taxon>
        <taxon>Bacteroidota</taxon>
        <taxon>Bacteroidia</taxon>
        <taxon>Bacteroidales</taxon>
        <taxon>Odoribacteraceae</taxon>
        <taxon>Odoribacter</taxon>
    </lineage>
</organism>
<sequence length="41" mass="4707">MKNFTSFLNMILKRKSLLQEDPFAAFGFKLVGTAKIVLFLK</sequence>
<dbReference type="PATRIC" id="fig|742817.3.peg.1523"/>
<dbReference type="Proteomes" id="UP000004892">
    <property type="component" value="Unassembled WGS sequence"/>
</dbReference>
<proteinExistence type="predicted"/>
<gene>
    <name evidence="1" type="ORF">HMPREF9449_01435</name>
</gene>
<protein>
    <submittedName>
        <fullName evidence="1">Uncharacterized protein</fullName>
    </submittedName>
</protein>
<comment type="caution">
    <text evidence="1">The sequence shown here is derived from an EMBL/GenBank/DDBJ whole genome shotgun (WGS) entry which is preliminary data.</text>
</comment>